<dbReference type="Proteomes" id="UP001204953">
    <property type="component" value="Unassembled WGS sequence"/>
</dbReference>
<keyword evidence="5" id="KW-1185">Reference proteome</keyword>
<dbReference type="Pfam" id="PF00145">
    <property type="entry name" value="DNA_methylase"/>
    <property type="match status" value="1"/>
</dbReference>
<reference evidence="4" key="1">
    <citation type="submission" date="2022-06" db="EMBL/GenBank/DDBJ databases">
        <title>New cyanobacteria of genus Symplocastrum in benthos of Lake Baikal.</title>
        <authorList>
            <person name="Sorokovikova E."/>
            <person name="Tikhonova I."/>
            <person name="Krasnopeev A."/>
            <person name="Evseev P."/>
            <person name="Gladkikh A."/>
            <person name="Belykh O."/>
        </authorList>
    </citation>
    <scope>NUCLEOTIDE SEQUENCE</scope>
    <source>
        <strain evidence="4">BBK-W-15</strain>
    </source>
</reference>
<dbReference type="EMBL" id="JAMZMM010000423">
    <property type="protein sequence ID" value="MCP2731898.1"/>
    <property type="molecule type" value="Genomic_DNA"/>
</dbReference>
<gene>
    <name evidence="4" type="ORF">NJ959_26045</name>
</gene>
<keyword evidence="2" id="KW-0808">Transferase</keyword>
<dbReference type="GO" id="GO:0032259">
    <property type="term" value="P:methylation"/>
    <property type="evidence" value="ECO:0007669"/>
    <property type="project" value="UniProtKB-KW"/>
</dbReference>
<dbReference type="InterPro" id="IPR001525">
    <property type="entry name" value="C5_MeTfrase"/>
</dbReference>
<dbReference type="GO" id="GO:0009307">
    <property type="term" value="P:DNA restriction-modification system"/>
    <property type="evidence" value="ECO:0007669"/>
    <property type="project" value="UniProtKB-KW"/>
</dbReference>
<evidence type="ECO:0000256" key="3">
    <source>
        <dbReference type="ARBA" id="ARBA00022747"/>
    </source>
</evidence>
<dbReference type="InterPro" id="IPR029063">
    <property type="entry name" value="SAM-dependent_MTases_sf"/>
</dbReference>
<name>A0AAE3GXY9_9CYAN</name>
<protein>
    <submittedName>
        <fullName evidence="4">DNA cytosine methyltransferase</fullName>
    </submittedName>
</protein>
<proteinExistence type="predicted"/>
<evidence type="ECO:0000313" key="5">
    <source>
        <dbReference type="Proteomes" id="UP001204953"/>
    </source>
</evidence>
<dbReference type="GO" id="GO:0008168">
    <property type="term" value="F:methyltransferase activity"/>
    <property type="evidence" value="ECO:0007669"/>
    <property type="project" value="UniProtKB-KW"/>
</dbReference>
<keyword evidence="3" id="KW-0680">Restriction system</keyword>
<dbReference type="AlphaFoldDB" id="A0AAE3GXY9"/>
<comment type="caution">
    <text evidence="4">The sequence shown here is derived from an EMBL/GenBank/DDBJ whole genome shotgun (WGS) entry which is preliminary data.</text>
</comment>
<sequence length="71" mass="7755">MNSLELFSGAGGLAKGLELSGLKHTALVEINQNAYASLCENFEPTKVFFGDVRDFNLEVLDNIDIDPLVHC</sequence>
<evidence type="ECO:0000256" key="2">
    <source>
        <dbReference type="ARBA" id="ARBA00022679"/>
    </source>
</evidence>
<organism evidence="4 5">
    <name type="scientific">Limnofasciculus baicalensis BBK-W-15</name>
    <dbReference type="NCBI Taxonomy" id="2699891"/>
    <lineage>
        <taxon>Bacteria</taxon>
        <taxon>Bacillati</taxon>
        <taxon>Cyanobacteriota</taxon>
        <taxon>Cyanophyceae</taxon>
        <taxon>Coleofasciculales</taxon>
        <taxon>Coleofasciculaceae</taxon>
        <taxon>Limnofasciculus</taxon>
        <taxon>Limnofasciculus baicalensis</taxon>
    </lineage>
</organism>
<dbReference type="RefSeq" id="WP_254014628.1">
    <property type="nucleotide sequence ID" value="NZ_JAMZMM010000423.1"/>
</dbReference>
<dbReference type="SUPFAM" id="SSF53335">
    <property type="entry name" value="S-adenosyl-L-methionine-dependent methyltransferases"/>
    <property type="match status" value="1"/>
</dbReference>
<evidence type="ECO:0000256" key="1">
    <source>
        <dbReference type="ARBA" id="ARBA00022603"/>
    </source>
</evidence>
<accession>A0AAE3GXY9</accession>
<dbReference type="Gene3D" id="3.40.50.150">
    <property type="entry name" value="Vaccinia Virus protein VP39"/>
    <property type="match status" value="1"/>
</dbReference>
<keyword evidence="1 4" id="KW-0489">Methyltransferase</keyword>
<evidence type="ECO:0000313" key="4">
    <source>
        <dbReference type="EMBL" id="MCP2731898.1"/>
    </source>
</evidence>